<protein>
    <submittedName>
        <fullName evidence="1">Uncharacterized protein</fullName>
    </submittedName>
</protein>
<proteinExistence type="predicted"/>
<organism evidence="1 2">
    <name type="scientific">Cupriavidus taiwanensis (strain DSM 17343 / BCRC 17206 / CCUG 44338 / CIP 107171 / LMG 19424 / R1)</name>
    <name type="common">Ralstonia taiwanensis (strain LMG 19424)</name>
    <dbReference type="NCBI Taxonomy" id="977880"/>
    <lineage>
        <taxon>Bacteria</taxon>
        <taxon>Pseudomonadati</taxon>
        <taxon>Pseudomonadota</taxon>
        <taxon>Betaproteobacteria</taxon>
        <taxon>Burkholderiales</taxon>
        <taxon>Burkholderiaceae</taxon>
        <taxon>Cupriavidus</taxon>
    </lineage>
</organism>
<dbReference type="HOGENOM" id="CLU_1841802_0_0_4"/>
<reference evidence="1 2" key="1">
    <citation type="journal article" date="2008" name="Genome Res.">
        <title>Genome sequence of the beta-rhizobium Cupriavidus taiwanensis and comparative genomics of rhizobia.</title>
        <authorList>
            <person name="Amadou C."/>
            <person name="Pascal G."/>
            <person name="Mangenot S."/>
            <person name="Glew M."/>
            <person name="Bontemps C."/>
            <person name="Capela D."/>
            <person name="Carrere S."/>
            <person name="Cruveiller S."/>
            <person name="Dossat C."/>
            <person name="Lajus A."/>
            <person name="Marchetti M."/>
            <person name="Poinsot V."/>
            <person name="Rouy Z."/>
            <person name="Servin B."/>
            <person name="Saad M."/>
            <person name="Schenowitz C."/>
            <person name="Barbe V."/>
            <person name="Batut J."/>
            <person name="Medigue C."/>
            <person name="Masson-Boivin C."/>
        </authorList>
    </citation>
    <scope>NUCLEOTIDE SEQUENCE [LARGE SCALE GENOMIC DNA]</scope>
    <source>
        <strain evidence="2">DSM 17343 / BCRC 17206 / CCUG 44338 / CIP 107171 / LMG 19424 / R1</strain>
    </source>
</reference>
<evidence type="ECO:0000313" key="1">
    <source>
        <dbReference type="EMBL" id="CAQ71580.1"/>
    </source>
</evidence>
<dbReference type="AlphaFoldDB" id="B3R9K5"/>
<evidence type="ECO:0000313" key="2">
    <source>
        <dbReference type="Proteomes" id="UP000001692"/>
    </source>
</evidence>
<dbReference type="KEGG" id="cti:RALTA_B0969"/>
<dbReference type="Proteomes" id="UP000001692">
    <property type="component" value="Chromosome 2"/>
</dbReference>
<accession>B3R9K5</accession>
<dbReference type="EMBL" id="CU633750">
    <property type="protein sequence ID" value="CAQ71580.1"/>
    <property type="molecule type" value="Genomic_DNA"/>
</dbReference>
<name>B3R9K5_CUPTR</name>
<sequence>MERRSRVEYGLLMHAVQLEKELMGKAPRKGNYRPGTPLNEILKDCWSRSFTMEQTLQEVEGMGFKVDASLVTWFNGQWDADFQREMSREDRADKLMEQAQVFASAWASVDGPFDTGTMLATAKKERENLRKMILEADRG</sequence>
<keyword evidence="2" id="KW-1185">Reference proteome</keyword>
<gene>
    <name evidence="1" type="ordered locus">RALTA_B0969</name>
</gene>